<dbReference type="AlphaFoldDB" id="A0A8J6L786"/>
<sequence>MICIGITSEITTTLATLARYQDVDWPPGFNRSNCRPTSAGPEQVNISRQNYNLTNNYRRAIVILERLRPNFRIIIKSRWSPFRIPKGHRATHAAPNINTNINKARNIPADRRRRRCLGGGAPHLRRSPVLRPERRCCDDVAASNTRLRRDAGQRRCLAPEGTETTLEDVRPVDSTRLTNTSPRSGRYDAP</sequence>
<protein>
    <submittedName>
        <fullName evidence="2">Uncharacterized protein</fullName>
    </submittedName>
</protein>
<evidence type="ECO:0000256" key="1">
    <source>
        <dbReference type="SAM" id="MobiDB-lite"/>
    </source>
</evidence>
<reference evidence="2" key="1">
    <citation type="journal article" date="2020" name="J Insects Food Feed">
        <title>The yellow mealworm (Tenebrio molitor) genome: a resource for the emerging insects as food and feed industry.</title>
        <authorList>
            <person name="Eriksson T."/>
            <person name="Andere A."/>
            <person name="Kelstrup H."/>
            <person name="Emery V."/>
            <person name="Picard C."/>
        </authorList>
    </citation>
    <scope>NUCLEOTIDE SEQUENCE</scope>
    <source>
        <strain evidence="2">Stoneville</strain>
        <tissue evidence="2">Whole head</tissue>
    </source>
</reference>
<evidence type="ECO:0000313" key="3">
    <source>
        <dbReference type="Proteomes" id="UP000719412"/>
    </source>
</evidence>
<reference evidence="2" key="2">
    <citation type="submission" date="2021-08" db="EMBL/GenBank/DDBJ databases">
        <authorList>
            <person name="Eriksson T."/>
        </authorList>
    </citation>
    <scope>NUCLEOTIDE SEQUENCE</scope>
    <source>
        <strain evidence="2">Stoneville</strain>
        <tissue evidence="2">Whole head</tissue>
    </source>
</reference>
<proteinExistence type="predicted"/>
<dbReference type="EMBL" id="JABDTM020028738">
    <property type="protein sequence ID" value="KAH0808463.1"/>
    <property type="molecule type" value="Genomic_DNA"/>
</dbReference>
<evidence type="ECO:0000313" key="2">
    <source>
        <dbReference type="EMBL" id="KAH0808463.1"/>
    </source>
</evidence>
<feature type="region of interest" description="Disordered" evidence="1">
    <location>
        <begin position="153"/>
        <end position="190"/>
    </location>
</feature>
<dbReference type="Proteomes" id="UP000719412">
    <property type="component" value="Unassembled WGS sequence"/>
</dbReference>
<accession>A0A8J6L786</accession>
<keyword evidence="3" id="KW-1185">Reference proteome</keyword>
<organism evidence="2 3">
    <name type="scientific">Tenebrio molitor</name>
    <name type="common">Yellow mealworm beetle</name>
    <dbReference type="NCBI Taxonomy" id="7067"/>
    <lineage>
        <taxon>Eukaryota</taxon>
        <taxon>Metazoa</taxon>
        <taxon>Ecdysozoa</taxon>
        <taxon>Arthropoda</taxon>
        <taxon>Hexapoda</taxon>
        <taxon>Insecta</taxon>
        <taxon>Pterygota</taxon>
        <taxon>Neoptera</taxon>
        <taxon>Endopterygota</taxon>
        <taxon>Coleoptera</taxon>
        <taxon>Polyphaga</taxon>
        <taxon>Cucujiformia</taxon>
        <taxon>Tenebrionidae</taxon>
        <taxon>Tenebrio</taxon>
    </lineage>
</organism>
<comment type="caution">
    <text evidence="2">The sequence shown here is derived from an EMBL/GenBank/DDBJ whole genome shotgun (WGS) entry which is preliminary data.</text>
</comment>
<gene>
    <name evidence="2" type="ORF">GEV33_014326</name>
</gene>
<name>A0A8J6L786_TENMO</name>